<protein>
    <submittedName>
        <fullName evidence="1">Uncharacterized protein</fullName>
    </submittedName>
</protein>
<reference evidence="1" key="1">
    <citation type="submission" date="2021-02" db="EMBL/GenBank/DDBJ databases">
        <authorList>
            <consortium name="DOE Joint Genome Institute"/>
            <person name="Ahrendt S."/>
            <person name="Looney B.P."/>
            <person name="Miyauchi S."/>
            <person name="Morin E."/>
            <person name="Drula E."/>
            <person name="Courty P.E."/>
            <person name="Chicoki N."/>
            <person name="Fauchery L."/>
            <person name="Kohler A."/>
            <person name="Kuo A."/>
            <person name="Labutti K."/>
            <person name="Pangilinan J."/>
            <person name="Lipzen A."/>
            <person name="Riley R."/>
            <person name="Andreopoulos W."/>
            <person name="He G."/>
            <person name="Johnson J."/>
            <person name="Barry K.W."/>
            <person name="Grigoriev I.V."/>
            <person name="Nagy L."/>
            <person name="Hibbett D."/>
            <person name="Henrissat B."/>
            <person name="Matheny P.B."/>
            <person name="Labbe J."/>
            <person name="Martin F."/>
        </authorList>
    </citation>
    <scope>NUCLEOTIDE SEQUENCE</scope>
    <source>
        <strain evidence="1">FP105234-sp</strain>
    </source>
</reference>
<evidence type="ECO:0000313" key="2">
    <source>
        <dbReference type="Proteomes" id="UP000814033"/>
    </source>
</evidence>
<accession>A0ACB8R305</accession>
<name>A0ACB8R305_9AGAM</name>
<proteinExistence type="predicted"/>
<dbReference type="EMBL" id="MU276485">
    <property type="protein sequence ID" value="KAI0038499.1"/>
    <property type="molecule type" value="Genomic_DNA"/>
</dbReference>
<evidence type="ECO:0000313" key="1">
    <source>
        <dbReference type="EMBL" id="KAI0038499.1"/>
    </source>
</evidence>
<organism evidence="1 2">
    <name type="scientific">Auriscalpium vulgare</name>
    <dbReference type="NCBI Taxonomy" id="40419"/>
    <lineage>
        <taxon>Eukaryota</taxon>
        <taxon>Fungi</taxon>
        <taxon>Dikarya</taxon>
        <taxon>Basidiomycota</taxon>
        <taxon>Agaricomycotina</taxon>
        <taxon>Agaricomycetes</taxon>
        <taxon>Russulales</taxon>
        <taxon>Auriscalpiaceae</taxon>
        <taxon>Auriscalpium</taxon>
    </lineage>
</organism>
<gene>
    <name evidence="1" type="ORF">FA95DRAFT_1505585</name>
</gene>
<feature type="non-terminal residue" evidence="1">
    <location>
        <position position="1"/>
    </location>
</feature>
<sequence>PIISWDIVSKFSMSGLAHTFQKHAPITWQVVSKALNFGKETKADGYRPSDIIASSIISELVFGNNSWTNLMAISRSLVLFGTKANQTVYRVGSRLAQCVPYSTVREALVTMSTAERTLLMRRFADPDAEPPIVLFDNIQNYDRVYDVRMGRDNKMITGCMGTSVKMEDCPKDAFDIGPIQANIENGARRNVTATEIMGKIDDIHIDNILCYHWADVLVSYVPSLALYRSELSEKFEKNTMKHQINKQRHTKVFPLGTNSANEASTKGVKEAIADFLHQLGIKASNIGNRLIFFHGDGKTFDGIHKMKKYVSGSRNTYSKLRFVRPVLELWHTKWTDLSRICRTHWGGSRSTSDPSSLGFMAKAINVASPTDFHKVHFYNSKHLVDVVTRGHILQRWEAYLKTNDLVEYYRILAEESHLPSLHLIIQDAAHLSQMYSTSQAHVRARMPPSDHADDAPRGPAWPSPPAANSSSASGKTPATSRRTHPEADWVLANSILLLRDGIYFLEVCRAVKLGDIGRVWEMLKKIWVFTFAGAGNTNYTAYLIEMFINIEREYPKATRDALFNNWLVNLEGKPGHFHELDLMQEHFNKWLEEHAQHTGKQFDDPWYRNVLSMHVHQFLRLTRELEKDVHLEARRKSHTEPHKDNELREVIRICHQHDLHLRRNGRDFGHHAQDDFSVGYRKLGAEGKLEKYIKSTLQEWHNTNTRSPLPTGQEDASTYLEVLNPFVDDVVN</sequence>
<comment type="caution">
    <text evidence="1">The sequence shown here is derived from an EMBL/GenBank/DDBJ whole genome shotgun (WGS) entry which is preliminary data.</text>
</comment>
<dbReference type="Proteomes" id="UP000814033">
    <property type="component" value="Unassembled WGS sequence"/>
</dbReference>
<keyword evidence="2" id="KW-1185">Reference proteome</keyword>
<reference evidence="1" key="2">
    <citation type="journal article" date="2022" name="New Phytol.">
        <title>Evolutionary transition to the ectomycorrhizal habit in the genomes of a hyperdiverse lineage of mushroom-forming fungi.</title>
        <authorList>
            <person name="Looney B."/>
            <person name="Miyauchi S."/>
            <person name="Morin E."/>
            <person name="Drula E."/>
            <person name="Courty P.E."/>
            <person name="Kohler A."/>
            <person name="Kuo A."/>
            <person name="LaButti K."/>
            <person name="Pangilinan J."/>
            <person name="Lipzen A."/>
            <person name="Riley R."/>
            <person name="Andreopoulos W."/>
            <person name="He G."/>
            <person name="Johnson J."/>
            <person name="Nolan M."/>
            <person name="Tritt A."/>
            <person name="Barry K.W."/>
            <person name="Grigoriev I.V."/>
            <person name="Nagy L.G."/>
            <person name="Hibbett D."/>
            <person name="Henrissat B."/>
            <person name="Matheny P.B."/>
            <person name="Labbe J."/>
            <person name="Martin F.M."/>
        </authorList>
    </citation>
    <scope>NUCLEOTIDE SEQUENCE</scope>
    <source>
        <strain evidence="1">FP105234-sp</strain>
    </source>
</reference>